<evidence type="ECO:0000313" key="1">
    <source>
        <dbReference type="EMBL" id="CUV17733.1"/>
    </source>
</evidence>
<organism evidence="1">
    <name type="scientific">Ralstonia solanacearum</name>
    <name type="common">Pseudomonas solanacearum</name>
    <dbReference type="NCBI Taxonomy" id="305"/>
    <lineage>
        <taxon>Bacteria</taxon>
        <taxon>Pseudomonadati</taxon>
        <taxon>Pseudomonadota</taxon>
        <taxon>Betaproteobacteria</taxon>
        <taxon>Burkholderiales</taxon>
        <taxon>Burkholderiaceae</taxon>
        <taxon>Ralstonia</taxon>
        <taxon>Ralstonia solanacearum species complex</taxon>
    </lineage>
</organism>
<keyword evidence="1" id="KW-0238">DNA-binding</keyword>
<reference evidence="1" key="1">
    <citation type="submission" date="2015-10" db="EMBL/GenBank/DDBJ databases">
        <authorList>
            <person name="Gilbert D.G."/>
        </authorList>
    </citation>
    <scope>NUCLEOTIDE SEQUENCE</scope>
    <source>
        <strain evidence="1">Phyl III-seqv23</strain>
    </source>
</reference>
<dbReference type="GO" id="GO:0001046">
    <property type="term" value="F:core promoter sequence-specific DNA binding"/>
    <property type="evidence" value="ECO:0007669"/>
    <property type="project" value="TreeGrafter"/>
</dbReference>
<sequence>MDIRPLHTEKDYNEALAIVSALVDADPAPGTPDGDRLEILSTLIERYEATHFPLEHPTAIEAIRFRMEQGGLTARDMQPYIGKTNRVYEVLNGKRGLSLEMIRRLHAGLHIPAEVLIACPIDSGHGRQRAGVVLCRAALPPASVASQPTPAPQTSHRMRRRIACAQHLGNPAVWR</sequence>
<gene>
    <name evidence="1" type="ORF">PSS4_v1_380012</name>
</gene>
<protein>
    <submittedName>
        <fullName evidence="1">DNA-binding transcriptional regulator (Modular protein)</fullName>
    </submittedName>
</protein>
<accession>A0A0S4U6R4</accession>
<dbReference type="InterPro" id="IPR039060">
    <property type="entry name" value="Antitox_HigA"/>
</dbReference>
<dbReference type="GO" id="GO:0006355">
    <property type="term" value="P:regulation of DNA-templated transcription"/>
    <property type="evidence" value="ECO:0007669"/>
    <property type="project" value="InterPro"/>
</dbReference>
<name>A0A0S4U6R4_RALSL</name>
<dbReference type="PANTHER" id="PTHR40455:SF1">
    <property type="entry name" value="ANTITOXIN HIGA"/>
    <property type="match status" value="1"/>
</dbReference>
<dbReference type="EMBL" id="LN899821">
    <property type="protein sequence ID" value="CUV17733.1"/>
    <property type="molecule type" value="Genomic_DNA"/>
</dbReference>
<dbReference type="PANTHER" id="PTHR40455">
    <property type="entry name" value="ANTITOXIN HIGA"/>
    <property type="match status" value="1"/>
</dbReference>
<dbReference type="AlphaFoldDB" id="A0A0S4U6R4"/>
<proteinExistence type="predicted"/>